<evidence type="ECO:0000313" key="1">
    <source>
        <dbReference type="EMBL" id="VVN71006.1"/>
    </source>
</evidence>
<proteinExistence type="predicted"/>
<reference evidence="1 2" key="1">
    <citation type="submission" date="2019-09" db="EMBL/GenBank/DDBJ databases">
        <authorList>
            <person name="Chandra G."/>
            <person name="Truman W A."/>
        </authorList>
    </citation>
    <scope>NUCLEOTIDE SEQUENCE [LARGE SCALE GENOMIC DNA]</scope>
    <source>
        <strain evidence="1">PS718</strain>
    </source>
</reference>
<dbReference type="EMBL" id="CABVHX010000001">
    <property type="protein sequence ID" value="VVN71006.1"/>
    <property type="molecule type" value="Genomic_DNA"/>
</dbReference>
<accession>A0A5E6ZX69</accession>
<organism evidence="1 2">
    <name type="scientific">Pseudomonas fluorescens</name>
    <dbReference type="NCBI Taxonomy" id="294"/>
    <lineage>
        <taxon>Bacteria</taxon>
        <taxon>Pseudomonadati</taxon>
        <taxon>Pseudomonadota</taxon>
        <taxon>Gammaproteobacteria</taxon>
        <taxon>Pseudomonadales</taxon>
        <taxon>Pseudomonadaceae</taxon>
        <taxon>Pseudomonas</taxon>
    </lineage>
</organism>
<protein>
    <submittedName>
        <fullName evidence="1">Uncharacterized protein</fullName>
    </submittedName>
</protein>
<dbReference type="RefSeq" id="WP_150601474.1">
    <property type="nucleotide sequence ID" value="NZ_CABVHX010000001.1"/>
</dbReference>
<evidence type="ECO:0000313" key="2">
    <source>
        <dbReference type="Proteomes" id="UP000325375"/>
    </source>
</evidence>
<dbReference type="Proteomes" id="UP000325375">
    <property type="component" value="Unassembled WGS sequence"/>
</dbReference>
<gene>
    <name evidence="1" type="ORF">PS718_00427</name>
</gene>
<dbReference type="AlphaFoldDB" id="A0A5E6ZX69"/>
<name>A0A5E6ZX69_PSEFL</name>
<sequence>MSTKYQFAGPIFRHFPKEEYALDFSIIGKIRVSTLKVCREYEDHEQGDSGEGTLHYSHDPVTSHDPNWQEVARRLGMKIGAFDKGSITGCEKHTVIPNAYVLCLSYIQFDEELCGKFGKHCVQIKDLLFFGNLVYDALVEKFGGVSGRSAKVRYRDRAYRNLEQEPKEIAFIKPEHPFAKQVEYRMVFWCDPGHVYEPFFLDVPEVRTICKYLGPLF</sequence>